<keyword evidence="4 9" id="KW-0812">Transmembrane</keyword>
<dbReference type="PANTHER" id="PTHR33695">
    <property type="entry name" value="LIPOPROTEIN SIGNAL PEPTIDASE"/>
    <property type="match status" value="1"/>
</dbReference>
<sequence>MIYLPYVCSSKKYIKKIYYFLILLLIFLDQLSKLYIDKTIEYGDRIYVTSCFNLTLIYNWGAAFSLLSNQEGNQKYLFILIGISVSCFILMILNSSNTTKTNNIALAMIMAGTIGNMIDRFYNGYVIDFLLFYWDDFFFPVFNLADVYISIGVILFCFIEIRLLKNKNLSITKKL</sequence>
<dbReference type="Proteomes" id="UP000011686">
    <property type="component" value="Chromosome"/>
</dbReference>
<evidence type="ECO:0000256" key="2">
    <source>
        <dbReference type="ARBA" id="ARBA00022475"/>
    </source>
</evidence>
<dbReference type="AlphaFoldDB" id="M1M5U4"/>
<dbReference type="UniPathway" id="UPA00665"/>
<comment type="pathway">
    <text evidence="9">Protein modification; lipoprotein biosynthesis (signal peptide cleavage).</text>
</comment>
<evidence type="ECO:0000256" key="11">
    <source>
        <dbReference type="RuleBase" id="RU004181"/>
    </source>
</evidence>
<comment type="similarity">
    <text evidence="1 9 11">Belongs to the peptidase A8 family.</text>
</comment>
<feature type="active site" evidence="9">
    <location>
        <position position="146"/>
    </location>
</feature>
<name>M1M5U4_9PROT</name>
<dbReference type="PROSITE" id="PS00855">
    <property type="entry name" value="SPASE_II"/>
    <property type="match status" value="1"/>
</dbReference>
<dbReference type="PRINTS" id="PR00781">
    <property type="entry name" value="LIPOSIGPTASE"/>
</dbReference>
<feature type="active site" evidence="9">
    <location>
        <position position="128"/>
    </location>
</feature>
<dbReference type="InterPro" id="IPR001872">
    <property type="entry name" value="Peptidase_A8"/>
</dbReference>
<evidence type="ECO:0000256" key="1">
    <source>
        <dbReference type="ARBA" id="ARBA00006139"/>
    </source>
</evidence>
<evidence type="ECO:0000256" key="10">
    <source>
        <dbReference type="RuleBase" id="RU000594"/>
    </source>
</evidence>
<comment type="catalytic activity">
    <reaction evidence="9 10">
        <text>Release of signal peptides from bacterial membrane prolipoproteins. Hydrolyzes -Xaa-Yaa-Zaa-|-(S,diacylglyceryl)Cys-, in which Xaa is hydrophobic (preferably Leu), and Yaa (Ala or Ser) and Zaa (Gly or Ala) have small, neutral side chains.</text>
        <dbReference type="EC" id="3.4.23.36"/>
    </reaction>
</comment>
<dbReference type="GO" id="GO:0004190">
    <property type="term" value="F:aspartic-type endopeptidase activity"/>
    <property type="evidence" value="ECO:0007669"/>
    <property type="project" value="UniProtKB-UniRule"/>
</dbReference>
<dbReference type="STRING" id="1208918.CDEE_0476"/>
<evidence type="ECO:0000256" key="8">
    <source>
        <dbReference type="ARBA" id="ARBA00023136"/>
    </source>
</evidence>
<keyword evidence="5 9" id="KW-0064">Aspartyl protease</keyword>
<organism evidence="12 13">
    <name type="scientific">Candidatus Kinetoplastidibacterium crithidiae TCC036E</name>
    <dbReference type="NCBI Taxonomy" id="1208918"/>
    <lineage>
        <taxon>Bacteria</taxon>
        <taxon>Pseudomonadati</taxon>
        <taxon>Pseudomonadota</taxon>
        <taxon>Betaproteobacteria</taxon>
        <taxon>Candidatus Kinetoplastidibacterium</taxon>
    </lineage>
</organism>
<dbReference type="PANTHER" id="PTHR33695:SF1">
    <property type="entry name" value="LIPOPROTEIN SIGNAL PEPTIDASE"/>
    <property type="match status" value="1"/>
</dbReference>
<dbReference type="RefSeq" id="WP_015238646.1">
    <property type="nucleotide sequence ID" value="NC_020283.1"/>
</dbReference>
<evidence type="ECO:0000256" key="3">
    <source>
        <dbReference type="ARBA" id="ARBA00022670"/>
    </source>
</evidence>
<dbReference type="NCBIfam" id="TIGR00077">
    <property type="entry name" value="lspA"/>
    <property type="match status" value="1"/>
</dbReference>
<reference evidence="12 13" key="1">
    <citation type="journal article" date="2013" name="Genome Biol. Evol.">
        <title>Genome evolution and phylogenomic analysis of candidatus kinetoplastibacterium, the betaproteobacterial endosymbionts of strigomonas and angomonas.</title>
        <authorList>
            <person name="Alves J.M."/>
            <person name="Serrano M.G."/>
            <person name="Maia da Silva F."/>
            <person name="Voegtly L.J."/>
            <person name="Matveyev A.V."/>
            <person name="Teixeira M.M."/>
            <person name="Camargo E.P."/>
            <person name="Buck G.A."/>
        </authorList>
    </citation>
    <scope>NUCLEOTIDE SEQUENCE [LARGE SCALE GENOMIC DNA]</scope>
    <source>
        <strain evidence="12 13">TCC036E</strain>
    </source>
</reference>
<evidence type="ECO:0000256" key="7">
    <source>
        <dbReference type="ARBA" id="ARBA00022989"/>
    </source>
</evidence>
<evidence type="ECO:0000256" key="5">
    <source>
        <dbReference type="ARBA" id="ARBA00022750"/>
    </source>
</evidence>
<keyword evidence="8 9" id="KW-0472">Membrane</keyword>
<dbReference type="HOGENOM" id="CLU_083252_4_0_4"/>
<keyword evidence="2 9" id="KW-1003">Cell membrane</keyword>
<evidence type="ECO:0000313" key="13">
    <source>
        <dbReference type="Proteomes" id="UP000011686"/>
    </source>
</evidence>
<feature type="transmembrane region" description="Helical" evidence="9">
    <location>
        <begin position="137"/>
        <end position="159"/>
    </location>
</feature>
<evidence type="ECO:0000256" key="6">
    <source>
        <dbReference type="ARBA" id="ARBA00022801"/>
    </source>
</evidence>
<protein>
    <recommendedName>
        <fullName evidence="9">Lipoprotein signal peptidase</fullName>
        <ecNumber evidence="9">3.4.23.36</ecNumber>
    </recommendedName>
    <alternativeName>
        <fullName evidence="9">Prolipoprotein signal peptidase</fullName>
    </alternativeName>
    <alternativeName>
        <fullName evidence="9">Signal peptidase II</fullName>
        <shortName evidence="9">SPase II</shortName>
    </alternativeName>
</protein>
<dbReference type="EC" id="3.4.23.36" evidence="9"/>
<evidence type="ECO:0000313" key="12">
    <source>
        <dbReference type="EMBL" id="AGF47520.1"/>
    </source>
</evidence>
<comment type="subcellular location">
    <subcellularLocation>
        <location evidence="9">Cell membrane</location>
        <topology evidence="9">Multi-pass membrane protein</topology>
    </subcellularLocation>
</comment>
<dbReference type="Pfam" id="PF01252">
    <property type="entry name" value="Peptidase_A8"/>
    <property type="match status" value="1"/>
</dbReference>
<keyword evidence="6 9" id="KW-0378">Hydrolase</keyword>
<keyword evidence="3 9" id="KW-0645">Protease</keyword>
<dbReference type="KEGG" id="kct:CDEE_0476"/>
<dbReference type="PATRIC" id="fig|1208918.3.peg.218"/>
<dbReference type="GO" id="GO:0006508">
    <property type="term" value="P:proteolysis"/>
    <property type="evidence" value="ECO:0007669"/>
    <property type="project" value="UniProtKB-KW"/>
</dbReference>
<dbReference type="HAMAP" id="MF_00161">
    <property type="entry name" value="LspA"/>
    <property type="match status" value="1"/>
</dbReference>
<dbReference type="eggNOG" id="COG0597">
    <property type="taxonomic scope" value="Bacteria"/>
</dbReference>
<feature type="transmembrane region" description="Helical" evidence="9">
    <location>
        <begin position="17"/>
        <end position="34"/>
    </location>
</feature>
<gene>
    <name evidence="9" type="primary">lspA</name>
    <name evidence="12" type="ORF">CDEE_0476</name>
</gene>
<feature type="transmembrane region" description="Helical" evidence="9">
    <location>
        <begin position="46"/>
        <end position="64"/>
    </location>
</feature>
<keyword evidence="13" id="KW-1185">Reference proteome</keyword>
<evidence type="ECO:0000256" key="9">
    <source>
        <dbReference type="HAMAP-Rule" id="MF_00161"/>
    </source>
</evidence>
<evidence type="ECO:0000256" key="4">
    <source>
        <dbReference type="ARBA" id="ARBA00022692"/>
    </source>
</evidence>
<accession>M1M5U4</accession>
<dbReference type="EMBL" id="CP003804">
    <property type="protein sequence ID" value="AGF47520.1"/>
    <property type="molecule type" value="Genomic_DNA"/>
</dbReference>
<keyword evidence="7 9" id="KW-1133">Transmembrane helix</keyword>
<dbReference type="GO" id="GO:0005886">
    <property type="term" value="C:plasma membrane"/>
    <property type="evidence" value="ECO:0007669"/>
    <property type="project" value="UniProtKB-SubCell"/>
</dbReference>
<comment type="function">
    <text evidence="9 10">This protein specifically catalyzes the removal of signal peptides from prolipoproteins.</text>
</comment>
<proteinExistence type="inferred from homology"/>
<feature type="transmembrane region" description="Helical" evidence="9">
    <location>
        <begin position="76"/>
        <end position="93"/>
    </location>
</feature>